<dbReference type="Pfam" id="PF01551">
    <property type="entry name" value="Peptidase_M23"/>
    <property type="match status" value="1"/>
</dbReference>
<keyword evidence="1" id="KW-0732">Signal</keyword>
<feature type="domain" description="LysM" evidence="3">
    <location>
        <begin position="208"/>
        <end position="253"/>
    </location>
</feature>
<dbReference type="Pfam" id="PF07501">
    <property type="entry name" value="G5"/>
    <property type="match status" value="1"/>
</dbReference>
<dbReference type="OrthoDB" id="9814460at2"/>
<evidence type="ECO:0000313" key="4">
    <source>
        <dbReference type="EMBL" id="EHQ89246.1"/>
    </source>
</evidence>
<dbReference type="SUPFAM" id="SSF54106">
    <property type="entry name" value="LysM domain"/>
    <property type="match status" value="1"/>
</dbReference>
<reference evidence="4 5" key="1">
    <citation type="submission" date="2011-11" db="EMBL/GenBank/DDBJ databases">
        <title>The Noncontiguous Finished genome of Desulfosporosinus youngiae DSM 17734.</title>
        <authorList>
            <consortium name="US DOE Joint Genome Institute (JGI-PGF)"/>
            <person name="Lucas S."/>
            <person name="Han J."/>
            <person name="Lapidus A."/>
            <person name="Cheng J.-F."/>
            <person name="Goodwin L."/>
            <person name="Pitluck S."/>
            <person name="Peters L."/>
            <person name="Ovchinnikova G."/>
            <person name="Lu M."/>
            <person name="Land M.L."/>
            <person name="Hauser L."/>
            <person name="Pester M."/>
            <person name="Spring S."/>
            <person name="Ollivier B."/>
            <person name="Rattei T."/>
            <person name="Klenk H.-P."/>
            <person name="Wagner M."/>
            <person name="Loy A."/>
            <person name="Woyke T.J."/>
        </authorList>
    </citation>
    <scope>NUCLEOTIDE SEQUENCE [LARGE SCALE GENOMIC DNA]</scope>
    <source>
        <strain evidence="4 5">DSM 17734</strain>
    </source>
</reference>
<gene>
    <name evidence="4" type="ORF">DesyoDRAFT_2161</name>
</gene>
<protein>
    <submittedName>
        <fullName evidence="4">Metalloendopeptidase-like membrane protein</fullName>
    </submittedName>
</protein>
<dbReference type="InterPro" id="IPR036779">
    <property type="entry name" value="LysM_dom_sf"/>
</dbReference>
<dbReference type="PROSITE" id="PS51109">
    <property type="entry name" value="G5"/>
    <property type="match status" value="1"/>
</dbReference>
<feature type="domain" description="G5" evidence="2">
    <location>
        <begin position="260"/>
        <end position="340"/>
    </location>
</feature>
<dbReference type="MEROPS" id="M23.009"/>
<evidence type="ECO:0000256" key="1">
    <source>
        <dbReference type="ARBA" id="ARBA00022729"/>
    </source>
</evidence>
<sequence length="475" mass="51991">MKKVGLLMKEYLEILKAKIFTNKTMSWKSPKVIGGSIALMLLMGSGIVYLNSTTSAVYVVVNGEKIGLVASKNQAVEMIDQILAEKGAPWGIAAKTHDGITYSSIRIKNSEYQPLSKEELAEDISYYADGVMLTVNKEPIFVLAKAEDGEKLLKDFQEFYAQPSDKNQVTSVRFEDEVETQPVEVPLEQALSYEQALEKLKQGNLHKIEYTIQENDSWWLIARKNDMKTKEVLAGNPGTNEDTILKPGEKIILEKLEPYITVVSEGVRTETETIPFDVVTETDTSLPSGQSKVKQAGNDGQKEVQYSYVQKNDKILSQTVKDEKILKKAVDQVIAKGPQAKVTVAYSRGSGRIASGLSWPLSGRINSYYGYRGSEFHTGIDIDGDKGDPYVAAASGKVVSAGYNGNYGYAILIDHGNGIMTRYAHSSKLLVSGGQSVSKGQTIGLVGSTGRSTGSHLHFEVIINGETVNPLNSLR</sequence>
<dbReference type="SMART" id="SM01208">
    <property type="entry name" value="G5"/>
    <property type="match status" value="1"/>
</dbReference>
<dbReference type="InterPro" id="IPR011098">
    <property type="entry name" value="G5_dom"/>
</dbReference>
<dbReference type="InterPro" id="IPR050570">
    <property type="entry name" value="Cell_wall_metabolism_enzyme"/>
</dbReference>
<dbReference type="eggNOG" id="COG0739">
    <property type="taxonomic scope" value="Bacteria"/>
</dbReference>
<organism evidence="4 5">
    <name type="scientific">Desulfosporosinus youngiae DSM 17734</name>
    <dbReference type="NCBI Taxonomy" id="768710"/>
    <lineage>
        <taxon>Bacteria</taxon>
        <taxon>Bacillati</taxon>
        <taxon>Bacillota</taxon>
        <taxon>Clostridia</taxon>
        <taxon>Eubacteriales</taxon>
        <taxon>Desulfitobacteriaceae</taxon>
        <taxon>Desulfosporosinus</taxon>
    </lineage>
</organism>
<dbReference type="Gene3D" id="3.10.350.10">
    <property type="entry name" value="LysM domain"/>
    <property type="match status" value="1"/>
</dbReference>
<dbReference type="CDD" id="cd12797">
    <property type="entry name" value="M23_peptidase"/>
    <property type="match status" value="1"/>
</dbReference>
<dbReference type="EMBL" id="CM001441">
    <property type="protein sequence ID" value="EHQ89246.1"/>
    <property type="molecule type" value="Genomic_DNA"/>
</dbReference>
<evidence type="ECO:0000313" key="5">
    <source>
        <dbReference type="Proteomes" id="UP000005104"/>
    </source>
</evidence>
<dbReference type="InterPro" id="IPR011055">
    <property type="entry name" value="Dup_hybrid_motif"/>
</dbReference>
<dbReference type="Gene3D" id="2.70.70.10">
    <property type="entry name" value="Glucose Permease (Domain IIA)"/>
    <property type="match status" value="1"/>
</dbReference>
<dbReference type="eggNOG" id="COG3583">
    <property type="taxonomic scope" value="Bacteria"/>
</dbReference>
<dbReference type="InterPro" id="IPR016047">
    <property type="entry name" value="M23ase_b-sheet_dom"/>
</dbReference>
<dbReference type="Gene3D" id="2.20.230.10">
    <property type="entry name" value="Resuscitation-promoting factor rpfb"/>
    <property type="match status" value="1"/>
</dbReference>
<dbReference type="Pfam" id="PF01476">
    <property type="entry name" value="LysM"/>
    <property type="match status" value="1"/>
</dbReference>
<proteinExistence type="predicted"/>
<dbReference type="STRING" id="768710.DesyoDRAFT_2161"/>
<keyword evidence="5" id="KW-1185">Reference proteome</keyword>
<dbReference type="RefSeq" id="WP_007782743.1">
    <property type="nucleotide sequence ID" value="NZ_CM001441.1"/>
</dbReference>
<evidence type="ECO:0000259" key="3">
    <source>
        <dbReference type="PROSITE" id="PS51782"/>
    </source>
</evidence>
<dbReference type="PROSITE" id="PS51782">
    <property type="entry name" value="LYSM"/>
    <property type="match status" value="1"/>
</dbReference>
<dbReference type="SUPFAM" id="SSF51261">
    <property type="entry name" value="Duplicated hybrid motif"/>
    <property type="match status" value="1"/>
</dbReference>
<dbReference type="GO" id="GO:0004222">
    <property type="term" value="F:metalloendopeptidase activity"/>
    <property type="evidence" value="ECO:0007669"/>
    <property type="project" value="TreeGrafter"/>
</dbReference>
<accession>H5XUT9</accession>
<dbReference type="HOGENOM" id="CLU_027710_2_1_9"/>
<evidence type="ECO:0000259" key="2">
    <source>
        <dbReference type="PROSITE" id="PS51109"/>
    </source>
</evidence>
<dbReference type="PANTHER" id="PTHR21666">
    <property type="entry name" value="PEPTIDASE-RELATED"/>
    <property type="match status" value="1"/>
</dbReference>
<dbReference type="CDD" id="cd00118">
    <property type="entry name" value="LysM"/>
    <property type="match status" value="1"/>
</dbReference>
<dbReference type="InterPro" id="IPR018392">
    <property type="entry name" value="LysM"/>
</dbReference>
<dbReference type="Proteomes" id="UP000005104">
    <property type="component" value="Chromosome"/>
</dbReference>
<name>H5XUT9_9FIRM</name>
<dbReference type="PANTHER" id="PTHR21666:SF270">
    <property type="entry name" value="MUREIN HYDROLASE ACTIVATOR ENVC"/>
    <property type="match status" value="1"/>
</dbReference>
<dbReference type="AlphaFoldDB" id="H5XUT9"/>